<organism evidence="16 17">
    <name type="scientific">Haemaphysalis longicornis</name>
    <name type="common">Bush tick</name>
    <dbReference type="NCBI Taxonomy" id="44386"/>
    <lineage>
        <taxon>Eukaryota</taxon>
        <taxon>Metazoa</taxon>
        <taxon>Ecdysozoa</taxon>
        <taxon>Arthropoda</taxon>
        <taxon>Chelicerata</taxon>
        <taxon>Arachnida</taxon>
        <taxon>Acari</taxon>
        <taxon>Parasitiformes</taxon>
        <taxon>Ixodida</taxon>
        <taxon>Ixodoidea</taxon>
        <taxon>Ixodidae</taxon>
        <taxon>Haemaphysalinae</taxon>
        <taxon>Haemaphysalis</taxon>
    </lineage>
</organism>
<evidence type="ECO:0000256" key="10">
    <source>
        <dbReference type="ARBA" id="ARBA00023136"/>
    </source>
</evidence>
<evidence type="ECO:0000256" key="8">
    <source>
        <dbReference type="ARBA" id="ARBA00023053"/>
    </source>
</evidence>
<dbReference type="InterPro" id="IPR038377">
    <property type="entry name" value="Na/Glc_symporter_sf"/>
</dbReference>
<dbReference type="AlphaFoldDB" id="A0A9J6GQB7"/>
<protein>
    <recommendedName>
        <fullName evidence="18">Sodium/solute symporter</fullName>
    </recommendedName>
</protein>
<evidence type="ECO:0000256" key="13">
    <source>
        <dbReference type="RuleBase" id="RU362091"/>
    </source>
</evidence>
<sequence>MAVNITGTLIVVFYYIAIVSVGVWKGRKARPPVSLTRKKSDVPDDYLPTLYAANRSVYFSLGLASMTATSVGGGYINGTAEAVFNYGLIWGHASLGSALSLVVGGSLFAGKMRATNALTMLDPLQQRYGTWIAVPLIVPAILGELFRTASALAALGDTMSLVIQVNSNITIVLTACIIILYTSLGSLFSVLYTDVLQVTTTVIGLWICVPFVMRNSAGARVEVPFKDFMGRVGATDVSQILDQFSTAIFGGISWQVYFQIVLSAQTAFTAKMLSYLSAVGCLVLAVPPVVIGATGKKTNFTAFGYPGPFNLLEEHRKDVLPYAIFHMTPQLVSVMGQLGITAAVMSSVDSSMLSASSLISRNIFHLIFKPSATDSQVSLVLRLMLILVGTVATLLALSVRSVFTLWTLSSDLAYVLLFPQFVAFFHLNSFTNAYGAVSGFVVGFATRALCGEPGLGVPALVRLPMYDAQRGQQFPFRTLCMLLGLGSLVFTSQLTFFAFRANLLPRSLDIWQCCSDAPSQGIRVEGEAANLPGSAQRTTPVARTPKTAPSMSMTPNQDALSRTPPDAALPEALADGGKGNVKKNMELTESCPGSAVLAVGGTIGASTPVTGASTATTGAGTPATIGGTSATIATSSGKTTPLGKALSKAILKSPARTDLSQGSSGSTAVKRDRNRKRSISSKQRRKNSRVFLGL</sequence>
<dbReference type="InterPro" id="IPR001734">
    <property type="entry name" value="Na/solute_symporter"/>
</dbReference>
<dbReference type="Pfam" id="PF00474">
    <property type="entry name" value="SSF"/>
    <property type="match status" value="1"/>
</dbReference>
<feature type="transmembrane region" description="Helical" evidence="15">
    <location>
        <begin position="88"/>
        <end position="109"/>
    </location>
</feature>
<evidence type="ECO:0000256" key="15">
    <source>
        <dbReference type="SAM" id="Phobius"/>
    </source>
</evidence>
<evidence type="ECO:0000256" key="14">
    <source>
        <dbReference type="SAM" id="MobiDB-lite"/>
    </source>
</evidence>
<evidence type="ECO:0000256" key="1">
    <source>
        <dbReference type="ARBA" id="ARBA00004141"/>
    </source>
</evidence>
<keyword evidence="3" id="KW-0813">Transport</keyword>
<feature type="compositionally biased region" description="Basic residues" evidence="14">
    <location>
        <begin position="672"/>
        <end position="688"/>
    </location>
</feature>
<evidence type="ECO:0000256" key="9">
    <source>
        <dbReference type="ARBA" id="ARBA00023065"/>
    </source>
</evidence>
<dbReference type="OrthoDB" id="6508960at2759"/>
<dbReference type="GO" id="GO:0005307">
    <property type="term" value="F:choline:sodium symporter activity"/>
    <property type="evidence" value="ECO:0007669"/>
    <property type="project" value="TreeGrafter"/>
</dbReference>
<dbReference type="EMBL" id="JABSTR010000008">
    <property type="protein sequence ID" value="KAH9377466.1"/>
    <property type="molecule type" value="Genomic_DNA"/>
</dbReference>
<dbReference type="VEuPathDB" id="VectorBase:HLOH_052330"/>
<feature type="transmembrane region" description="Helical" evidence="15">
    <location>
        <begin position="479"/>
        <end position="499"/>
    </location>
</feature>
<evidence type="ECO:0000256" key="2">
    <source>
        <dbReference type="ARBA" id="ARBA00006434"/>
    </source>
</evidence>
<name>A0A9J6GQB7_HAELO</name>
<keyword evidence="17" id="KW-1185">Reference proteome</keyword>
<dbReference type="GO" id="GO:0008292">
    <property type="term" value="P:acetylcholine biosynthetic process"/>
    <property type="evidence" value="ECO:0007669"/>
    <property type="project" value="TreeGrafter"/>
</dbReference>
<dbReference type="Proteomes" id="UP000821853">
    <property type="component" value="Unassembled WGS sequence"/>
</dbReference>
<evidence type="ECO:0000313" key="17">
    <source>
        <dbReference type="Proteomes" id="UP000821853"/>
    </source>
</evidence>
<evidence type="ECO:0000256" key="3">
    <source>
        <dbReference type="ARBA" id="ARBA00022448"/>
    </source>
</evidence>
<dbReference type="PANTHER" id="PTHR45897">
    <property type="entry name" value="HIGH-AFFINITY CHOLINE TRANSPORTER 1"/>
    <property type="match status" value="1"/>
</dbReference>
<keyword evidence="6" id="KW-0530">Neurotransmitter biosynthesis</keyword>
<evidence type="ECO:0000256" key="4">
    <source>
        <dbReference type="ARBA" id="ARBA00022692"/>
    </source>
</evidence>
<keyword evidence="5" id="KW-0769">Symport</keyword>
<dbReference type="GO" id="GO:0005886">
    <property type="term" value="C:plasma membrane"/>
    <property type="evidence" value="ECO:0007669"/>
    <property type="project" value="TreeGrafter"/>
</dbReference>
<keyword evidence="10 15" id="KW-0472">Membrane</keyword>
<keyword evidence="7 15" id="KW-1133">Transmembrane helix</keyword>
<accession>A0A9J6GQB7</accession>
<evidence type="ECO:0008006" key="18">
    <source>
        <dbReference type="Google" id="ProtNLM"/>
    </source>
</evidence>
<feature type="transmembrane region" description="Helical" evidence="15">
    <location>
        <begin position="405"/>
        <end position="425"/>
    </location>
</feature>
<keyword evidence="9" id="KW-0406">Ion transport</keyword>
<dbReference type="CDD" id="cd11474">
    <property type="entry name" value="SLC5sbd_CHT"/>
    <property type="match status" value="1"/>
</dbReference>
<feature type="transmembrane region" description="Helical" evidence="15">
    <location>
        <begin position="57"/>
        <end position="76"/>
    </location>
</feature>
<evidence type="ECO:0000256" key="6">
    <source>
        <dbReference type="ARBA" id="ARBA00022979"/>
    </source>
</evidence>
<evidence type="ECO:0000256" key="7">
    <source>
        <dbReference type="ARBA" id="ARBA00022989"/>
    </source>
</evidence>
<feature type="compositionally biased region" description="Polar residues" evidence="14">
    <location>
        <begin position="658"/>
        <end position="667"/>
    </location>
</feature>
<keyword evidence="11" id="KW-0325">Glycoprotein</keyword>
<comment type="caution">
    <text evidence="16">The sequence shown here is derived from an EMBL/GenBank/DDBJ whole genome shotgun (WGS) entry which is preliminary data.</text>
</comment>
<evidence type="ECO:0000256" key="12">
    <source>
        <dbReference type="ARBA" id="ARBA00023201"/>
    </source>
</evidence>
<dbReference type="PROSITE" id="PS50283">
    <property type="entry name" value="NA_SOLUT_SYMP_3"/>
    <property type="match status" value="1"/>
</dbReference>
<evidence type="ECO:0000256" key="11">
    <source>
        <dbReference type="ARBA" id="ARBA00023180"/>
    </source>
</evidence>
<comment type="similarity">
    <text evidence="2 13">Belongs to the sodium:solute symporter (SSF) (TC 2.A.21) family.</text>
</comment>
<feature type="transmembrane region" description="Helical" evidence="15">
    <location>
        <begin position="6"/>
        <end position="24"/>
    </location>
</feature>
<keyword evidence="4 15" id="KW-0812">Transmembrane</keyword>
<gene>
    <name evidence="16" type="ORF">HPB48_006290</name>
</gene>
<evidence type="ECO:0000256" key="5">
    <source>
        <dbReference type="ARBA" id="ARBA00022847"/>
    </source>
</evidence>
<keyword evidence="12" id="KW-0739">Sodium transport</keyword>
<feature type="region of interest" description="Disordered" evidence="14">
    <location>
        <begin position="654"/>
        <end position="694"/>
    </location>
</feature>
<comment type="subcellular location">
    <subcellularLocation>
        <location evidence="1">Membrane</location>
        <topology evidence="1">Multi-pass membrane protein</topology>
    </subcellularLocation>
</comment>
<feature type="region of interest" description="Disordered" evidence="14">
    <location>
        <begin position="528"/>
        <end position="562"/>
    </location>
</feature>
<feature type="transmembrane region" description="Helical" evidence="15">
    <location>
        <begin position="272"/>
        <end position="291"/>
    </location>
</feature>
<feature type="transmembrane region" description="Helical" evidence="15">
    <location>
        <begin position="130"/>
        <end position="149"/>
    </location>
</feature>
<feature type="compositionally biased region" description="Polar residues" evidence="14">
    <location>
        <begin position="533"/>
        <end position="560"/>
    </location>
</feature>
<feature type="transmembrane region" description="Helical" evidence="15">
    <location>
        <begin position="379"/>
        <end position="399"/>
    </location>
</feature>
<dbReference type="PANTHER" id="PTHR45897:SF4">
    <property type="entry name" value="HIGH-AFFINITY CHOLINE TRANSPORTER 1"/>
    <property type="match status" value="1"/>
</dbReference>
<dbReference type="Gene3D" id="1.20.1730.10">
    <property type="entry name" value="Sodium/glucose cotransporter"/>
    <property type="match status" value="1"/>
</dbReference>
<proteinExistence type="inferred from homology"/>
<dbReference type="InterPro" id="IPR052244">
    <property type="entry name" value="Choline_transporter"/>
</dbReference>
<reference evidence="16 17" key="1">
    <citation type="journal article" date="2020" name="Cell">
        <title>Large-Scale Comparative Analyses of Tick Genomes Elucidate Their Genetic Diversity and Vector Capacities.</title>
        <authorList>
            <consortium name="Tick Genome and Microbiome Consortium (TIGMIC)"/>
            <person name="Jia N."/>
            <person name="Wang J."/>
            <person name="Shi W."/>
            <person name="Du L."/>
            <person name="Sun Y."/>
            <person name="Zhan W."/>
            <person name="Jiang J.F."/>
            <person name="Wang Q."/>
            <person name="Zhang B."/>
            <person name="Ji P."/>
            <person name="Bell-Sakyi L."/>
            <person name="Cui X.M."/>
            <person name="Yuan T.T."/>
            <person name="Jiang B.G."/>
            <person name="Yang W.F."/>
            <person name="Lam T.T."/>
            <person name="Chang Q.C."/>
            <person name="Ding S.J."/>
            <person name="Wang X.J."/>
            <person name="Zhu J.G."/>
            <person name="Ruan X.D."/>
            <person name="Zhao L."/>
            <person name="Wei J.T."/>
            <person name="Ye R.Z."/>
            <person name="Que T.C."/>
            <person name="Du C.H."/>
            <person name="Zhou Y.H."/>
            <person name="Cheng J.X."/>
            <person name="Dai P.F."/>
            <person name="Guo W.B."/>
            <person name="Han X.H."/>
            <person name="Huang E.J."/>
            <person name="Li L.F."/>
            <person name="Wei W."/>
            <person name="Gao Y.C."/>
            <person name="Liu J.Z."/>
            <person name="Shao H.Z."/>
            <person name="Wang X."/>
            <person name="Wang C.C."/>
            <person name="Yang T.C."/>
            <person name="Huo Q.B."/>
            <person name="Li W."/>
            <person name="Chen H.Y."/>
            <person name="Chen S.E."/>
            <person name="Zhou L.G."/>
            <person name="Ni X.B."/>
            <person name="Tian J.H."/>
            <person name="Sheng Y."/>
            <person name="Liu T."/>
            <person name="Pan Y.S."/>
            <person name="Xia L.Y."/>
            <person name="Li J."/>
            <person name="Zhao F."/>
            <person name="Cao W.C."/>
        </authorList>
    </citation>
    <scope>NUCLEOTIDE SEQUENCE [LARGE SCALE GENOMIC DNA]</scope>
    <source>
        <strain evidence="16">HaeL-2018</strain>
    </source>
</reference>
<evidence type="ECO:0000313" key="16">
    <source>
        <dbReference type="EMBL" id="KAH9377466.1"/>
    </source>
</evidence>
<keyword evidence="8" id="KW-0915">Sodium</keyword>
<feature type="transmembrane region" description="Helical" evidence="15">
    <location>
        <begin position="169"/>
        <end position="188"/>
    </location>
</feature>